<dbReference type="Pfam" id="PF01541">
    <property type="entry name" value="GIY-YIG"/>
    <property type="match status" value="1"/>
</dbReference>
<evidence type="ECO:0000313" key="3">
    <source>
        <dbReference type="EMBL" id="ASP37399.1"/>
    </source>
</evidence>
<dbReference type="EMBL" id="CP022530">
    <property type="protein sequence ID" value="ASP37399.1"/>
    <property type="molecule type" value="Genomic_DNA"/>
</dbReference>
<dbReference type="InterPro" id="IPR035901">
    <property type="entry name" value="GIY-YIG_endonuc_sf"/>
</dbReference>
<organism evidence="3 4">
    <name type="scientific">Bacterioplanes sanyensis</name>
    <dbReference type="NCBI Taxonomy" id="1249553"/>
    <lineage>
        <taxon>Bacteria</taxon>
        <taxon>Pseudomonadati</taxon>
        <taxon>Pseudomonadota</taxon>
        <taxon>Gammaproteobacteria</taxon>
        <taxon>Oceanospirillales</taxon>
        <taxon>Oceanospirillaceae</taxon>
        <taxon>Bacterioplanes</taxon>
    </lineage>
</organism>
<accession>A0A222FF71</accession>
<dbReference type="KEGG" id="bsan:CHH28_01300"/>
<dbReference type="AlphaFoldDB" id="A0A222FF71"/>
<dbReference type="CDD" id="cd10456">
    <property type="entry name" value="GIY-YIG_UPF0213"/>
    <property type="match status" value="1"/>
</dbReference>
<dbReference type="SUPFAM" id="SSF82771">
    <property type="entry name" value="GIY-YIG endonuclease"/>
    <property type="match status" value="1"/>
</dbReference>
<protein>
    <recommendedName>
        <fullName evidence="2">GIY-YIG domain-containing protein</fullName>
    </recommendedName>
</protein>
<evidence type="ECO:0000259" key="2">
    <source>
        <dbReference type="PROSITE" id="PS50164"/>
    </source>
</evidence>
<dbReference type="Proteomes" id="UP000202440">
    <property type="component" value="Chromosome"/>
</dbReference>
<dbReference type="PROSITE" id="PS50164">
    <property type="entry name" value="GIY_YIG"/>
    <property type="match status" value="1"/>
</dbReference>
<dbReference type="PANTHER" id="PTHR34477:SF1">
    <property type="entry name" value="UPF0213 PROTEIN YHBQ"/>
    <property type="match status" value="1"/>
</dbReference>
<dbReference type="InterPro" id="IPR000305">
    <property type="entry name" value="GIY-YIG_endonuc"/>
</dbReference>
<dbReference type="InterPro" id="IPR050190">
    <property type="entry name" value="UPF0213_domain"/>
</dbReference>
<dbReference type="PANTHER" id="PTHR34477">
    <property type="entry name" value="UPF0213 PROTEIN YHBQ"/>
    <property type="match status" value="1"/>
</dbReference>
<dbReference type="Gene3D" id="3.40.1440.10">
    <property type="entry name" value="GIY-YIG endonuclease"/>
    <property type="match status" value="1"/>
</dbReference>
<comment type="similarity">
    <text evidence="1">Belongs to the UPF0213 family.</text>
</comment>
<dbReference type="RefSeq" id="WP_094058617.1">
    <property type="nucleotide sequence ID" value="NZ_CP022530.1"/>
</dbReference>
<sequence>MCSNWSVYLIRTAQGALYCGITTDVERRFQEHQQGGRKAAKALRGRTPLQLVFTHAGISRLQALQLEYRIKQLSKSQKEALVTGSLRAAQLLPGDKCSG</sequence>
<proteinExistence type="inferred from homology"/>
<name>A0A222FF71_9GAMM</name>
<feature type="domain" description="GIY-YIG" evidence="2">
    <location>
        <begin position="3"/>
        <end position="80"/>
    </location>
</feature>
<gene>
    <name evidence="3" type="ORF">CHH28_01300</name>
</gene>
<reference evidence="3 4" key="1">
    <citation type="submission" date="2017-07" db="EMBL/GenBank/DDBJ databases">
        <title>Annotated genome sequence of Bacterioplanes sanyensis isolated from Red Sea.</title>
        <authorList>
            <person name="Rehman Z.U."/>
        </authorList>
    </citation>
    <scope>NUCLEOTIDE SEQUENCE [LARGE SCALE GENOMIC DNA]</scope>
    <source>
        <strain evidence="3 4">NV9</strain>
    </source>
</reference>
<dbReference type="OrthoDB" id="9797095at2"/>
<evidence type="ECO:0000256" key="1">
    <source>
        <dbReference type="ARBA" id="ARBA00007435"/>
    </source>
</evidence>
<keyword evidence="4" id="KW-1185">Reference proteome</keyword>
<evidence type="ECO:0000313" key="4">
    <source>
        <dbReference type="Proteomes" id="UP000202440"/>
    </source>
</evidence>